<dbReference type="AlphaFoldDB" id="A0A562LFI3"/>
<sequence>MQLLMRLKFGGFPVPDRRYRVEEKTSASNLQQRLLVRMPTLAPVEFLADQADHEYRMQLITLPLSSMLAIGQW</sequence>
<reference evidence="1 2" key="1">
    <citation type="journal article" date="2015" name="Stand. Genomic Sci.">
        <title>Genomic Encyclopedia of Bacterial and Archaeal Type Strains, Phase III: the genomes of soil and plant-associated and newly described type strains.</title>
        <authorList>
            <person name="Whitman W.B."/>
            <person name="Woyke T."/>
            <person name="Klenk H.P."/>
            <person name="Zhou Y."/>
            <person name="Lilburn T.G."/>
            <person name="Beck B.J."/>
            <person name="De Vos P."/>
            <person name="Vandamme P."/>
            <person name="Eisen J.A."/>
            <person name="Garrity G."/>
            <person name="Hugenholtz P."/>
            <person name="Kyrpides N.C."/>
        </authorList>
    </citation>
    <scope>NUCLEOTIDE SEQUENCE [LARGE SCALE GENOMIC DNA]</scope>
    <source>
        <strain evidence="1 2">CGMCC 1.10136</strain>
    </source>
</reference>
<keyword evidence="2" id="KW-1185">Reference proteome</keyword>
<accession>A0A562LFI3</accession>
<gene>
    <name evidence="1" type="ORF">IP93_02998</name>
</gene>
<protein>
    <submittedName>
        <fullName evidence="1">Uncharacterized protein</fullName>
    </submittedName>
</protein>
<organism evidence="1 2">
    <name type="scientific">Aerolutibacter ruishenii</name>
    <dbReference type="NCBI Taxonomy" id="686800"/>
    <lineage>
        <taxon>Bacteria</taxon>
        <taxon>Pseudomonadati</taxon>
        <taxon>Pseudomonadota</taxon>
        <taxon>Gammaproteobacteria</taxon>
        <taxon>Lysobacterales</taxon>
        <taxon>Lysobacteraceae</taxon>
        <taxon>Aerolutibacter</taxon>
    </lineage>
</organism>
<name>A0A562LFI3_9GAMM</name>
<dbReference type="Proteomes" id="UP000316471">
    <property type="component" value="Unassembled WGS sequence"/>
</dbReference>
<dbReference type="EMBL" id="VLKP01000017">
    <property type="protein sequence ID" value="TWI06378.1"/>
    <property type="molecule type" value="Genomic_DNA"/>
</dbReference>
<comment type="caution">
    <text evidence="1">The sequence shown here is derived from an EMBL/GenBank/DDBJ whole genome shotgun (WGS) entry which is preliminary data.</text>
</comment>
<evidence type="ECO:0000313" key="2">
    <source>
        <dbReference type="Proteomes" id="UP000316471"/>
    </source>
</evidence>
<proteinExistence type="predicted"/>
<evidence type="ECO:0000313" key="1">
    <source>
        <dbReference type="EMBL" id="TWI06378.1"/>
    </source>
</evidence>